<evidence type="ECO:0000313" key="4">
    <source>
        <dbReference type="Proteomes" id="UP000700596"/>
    </source>
</evidence>
<dbReference type="InterPro" id="IPR050266">
    <property type="entry name" value="AB_hydrolase_sf"/>
</dbReference>
<dbReference type="Pfam" id="PF12697">
    <property type="entry name" value="Abhydrolase_6"/>
    <property type="match status" value="1"/>
</dbReference>
<dbReference type="InterPro" id="IPR000073">
    <property type="entry name" value="AB_hydrolase_1"/>
</dbReference>
<dbReference type="Proteomes" id="UP000700596">
    <property type="component" value="Unassembled WGS sequence"/>
</dbReference>
<dbReference type="GO" id="GO:0016787">
    <property type="term" value="F:hydrolase activity"/>
    <property type="evidence" value="ECO:0007669"/>
    <property type="project" value="UniProtKB-KW"/>
</dbReference>
<dbReference type="GO" id="GO:0016020">
    <property type="term" value="C:membrane"/>
    <property type="evidence" value="ECO:0007669"/>
    <property type="project" value="TreeGrafter"/>
</dbReference>
<accession>A0A9P9DJ35</accession>
<organism evidence="3 4">
    <name type="scientific">Dendryphion nanum</name>
    <dbReference type="NCBI Taxonomy" id="256645"/>
    <lineage>
        <taxon>Eukaryota</taxon>
        <taxon>Fungi</taxon>
        <taxon>Dikarya</taxon>
        <taxon>Ascomycota</taxon>
        <taxon>Pezizomycotina</taxon>
        <taxon>Dothideomycetes</taxon>
        <taxon>Pleosporomycetidae</taxon>
        <taxon>Pleosporales</taxon>
        <taxon>Torulaceae</taxon>
        <taxon>Dendryphion</taxon>
    </lineage>
</organism>
<dbReference type="SUPFAM" id="SSF53474">
    <property type="entry name" value="alpha/beta-Hydrolases"/>
    <property type="match status" value="1"/>
</dbReference>
<protein>
    <submittedName>
        <fullName evidence="3">Alpha/Beta hydrolase protein</fullName>
    </submittedName>
</protein>
<sequence>MLSASLLLLVSAVSARTCTNVTIPVKLESRQAVFRKFPVEGNLDITAFAQEYTKNGQNYTQELLQNYTTLTGNYQISAKYCRPDSGHGSVVQLLTHGIGFDKTYWDLSFNNYNYSYVAAAVKDGYSTLAIDRFGIGNSSHGDPLNTVQAQAEVQALNEVTKKLRDGSIPEINNKFAKVVHVGHSFGSVQTYWLSSLYPNNTDGIVLTGWSGNGGFLGTTVGAWNLHSARLNQPLRFGNSSNAGVRKAFSSYNTWDKLLRGAQTLLRGLGLNFSSQDLWNEFATTEVYNFIQGYNESVQALNYPSGYMAWSNLAANQFVFLLPGFYDVALALVAESTKHPVTVGELLTIGSAPHSSSFSGPVFIITGEQDQPFCGGDCFATGSADPNIPAAARPAFPNATVFEAYIQPNTGHGINVHYNSTASYKVVNNFLAAHGLGSK</sequence>
<name>A0A9P9DJ35_9PLEO</name>
<evidence type="ECO:0000259" key="2">
    <source>
        <dbReference type="Pfam" id="PF12697"/>
    </source>
</evidence>
<evidence type="ECO:0000313" key="3">
    <source>
        <dbReference type="EMBL" id="KAH7119902.1"/>
    </source>
</evidence>
<feature type="chain" id="PRO_5040417173" evidence="1">
    <location>
        <begin position="16"/>
        <end position="438"/>
    </location>
</feature>
<evidence type="ECO:0000256" key="1">
    <source>
        <dbReference type="SAM" id="SignalP"/>
    </source>
</evidence>
<gene>
    <name evidence="3" type="ORF">B0J11DRAFT_551958</name>
</gene>
<reference evidence="3" key="1">
    <citation type="journal article" date="2021" name="Nat. Commun.">
        <title>Genetic determinants of endophytism in the Arabidopsis root mycobiome.</title>
        <authorList>
            <person name="Mesny F."/>
            <person name="Miyauchi S."/>
            <person name="Thiergart T."/>
            <person name="Pickel B."/>
            <person name="Atanasova L."/>
            <person name="Karlsson M."/>
            <person name="Huettel B."/>
            <person name="Barry K.W."/>
            <person name="Haridas S."/>
            <person name="Chen C."/>
            <person name="Bauer D."/>
            <person name="Andreopoulos W."/>
            <person name="Pangilinan J."/>
            <person name="LaButti K."/>
            <person name="Riley R."/>
            <person name="Lipzen A."/>
            <person name="Clum A."/>
            <person name="Drula E."/>
            <person name="Henrissat B."/>
            <person name="Kohler A."/>
            <person name="Grigoriev I.V."/>
            <person name="Martin F.M."/>
            <person name="Hacquard S."/>
        </authorList>
    </citation>
    <scope>NUCLEOTIDE SEQUENCE</scope>
    <source>
        <strain evidence="3">MPI-CAGE-CH-0243</strain>
    </source>
</reference>
<dbReference type="PANTHER" id="PTHR43798:SF33">
    <property type="entry name" value="HYDROLASE, PUTATIVE (AFU_ORTHOLOGUE AFUA_2G14860)-RELATED"/>
    <property type="match status" value="1"/>
</dbReference>
<keyword evidence="3" id="KW-0378">Hydrolase</keyword>
<feature type="domain" description="AB hydrolase-1" evidence="2">
    <location>
        <begin position="93"/>
        <end position="269"/>
    </location>
</feature>
<dbReference type="AlphaFoldDB" id="A0A9P9DJ35"/>
<dbReference type="OrthoDB" id="190201at2759"/>
<proteinExistence type="predicted"/>
<dbReference type="InterPro" id="IPR029058">
    <property type="entry name" value="AB_hydrolase_fold"/>
</dbReference>
<feature type="signal peptide" evidence="1">
    <location>
        <begin position="1"/>
        <end position="15"/>
    </location>
</feature>
<comment type="caution">
    <text evidence="3">The sequence shown here is derived from an EMBL/GenBank/DDBJ whole genome shotgun (WGS) entry which is preliminary data.</text>
</comment>
<dbReference type="PANTHER" id="PTHR43798">
    <property type="entry name" value="MONOACYLGLYCEROL LIPASE"/>
    <property type="match status" value="1"/>
</dbReference>
<keyword evidence="1" id="KW-0732">Signal</keyword>
<dbReference type="EMBL" id="JAGMWT010000011">
    <property type="protein sequence ID" value="KAH7119902.1"/>
    <property type="molecule type" value="Genomic_DNA"/>
</dbReference>
<dbReference type="Gene3D" id="3.40.50.1820">
    <property type="entry name" value="alpha/beta hydrolase"/>
    <property type="match status" value="1"/>
</dbReference>
<keyword evidence="4" id="KW-1185">Reference proteome</keyword>